<dbReference type="AlphaFoldDB" id="A0A4S4AX51"/>
<dbReference type="RefSeq" id="WP_136348372.1">
    <property type="nucleotide sequence ID" value="NZ_SSOC01000004.1"/>
</dbReference>
<dbReference type="PANTHER" id="PTHR15004:SF0">
    <property type="entry name" value="GLUTAMYL-TRNA(GLN) AMIDOTRANSFERASE SUBUNIT C, MITOCHONDRIAL"/>
    <property type="match status" value="1"/>
</dbReference>
<dbReference type="GO" id="GO:0016740">
    <property type="term" value="F:transferase activity"/>
    <property type="evidence" value="ECO:0007669"/>
    <property type="project" value="UniProtKB-KW"/>
</dbReference>
<dbReference type="HAMAP" id="MF_00122">
    <property type="entry name" value="GatC"/>
    <property type="match status" value="1"/>
</dbReference>
<dbReference type="PANTHER" id="PTHR15004">
    <property type="entry name" value="GLUTAMYL-TRNA(GLN) AMIDOTRANSFERASE SUBUNIT C, MITOCHONDRIAL"/>
    <property type="match status" value="1"/>
</dbReference>
<proteinExistence type="inferred from homology"/>
<dbReference type="Gene3D" id="1.10.20.60">
    <property type="entry name" value="Glu-tRNAGln amidotransferase C subunit, N-terminal domain"/>
    <property type="match status" value="1"/>
</dbReference>
<keyword evidence="1" id="KW-0436">Ligase</keyword>
<evidence type="ECO:0000313" key="3">
    <source>
        <dbReference type="Proteomes" id="UP000308430"/>
    </source>
</evidence>
<comment type="subunit">
    <text evidence="1">Heterotrimer of A, B and C subunits.</text>
</comment>
<dbReference type="SUPFAM" id="SSF141000">
    <property type="entry name" value="Glu-tRNAGln amidotransferase C subunit"/>
    <property type="match status" value="1"/>
</dbReference>
<dbReference type="EC" id="6.3.5.-" evidence="1"/>
<dbReference type="NCBIfam" id="TIGR00135">
    <property type="entry name" value="gatC"/>
    <property type="match status" value="1"/>
</dbReference>
<dbReference type="InterPro" id="IPR036113">
    <property type="entry name" value="Asp/Glu-ADT_sf_sub_c"/>
</dbReference>
<dbReference type="GO" id="GO:0050567">
    <property type="term" value="F:glutaminyl-tRNA synthase (glutamine-hydrolyzing) activity"/>
    <property type="evidence" value="ECO:0007669"/>
    <property type="project" value="UniProtKB-UniRule"/>
</dbReference>
<comment type="catalytic activity">
    <reaction evidence="1">
        <text>L-glutamyl-tRNA(Gln) + L-glutamine + ATP + H2O = L-glutaminyl-tRNA(Gln) + L-glutamate + ADP + phosphate + H(+)</text>
        <dbReference type="Rhea" id="RHEA:17521"/>
        <dbReference type="Rhea" id="RHEA-COMP:9681"/>
        <dbReference type="Rhea" id="RHEA-COMP:9684"/>
        <dbReference type="ChEBI" id="CHEBI:15377"/>
        <dbReference type="ChEBI" id="CHEBI:15378"/>
        <dbReference type="ChEBI" id="CHEBI:29985"/>
        <dbReference type="ChEBI" id="CHEBI:30616"/>
        <dbReference type="ChEBI" id="CHEBI:43474"/>
        <dbReference type="ChEBI" id="CHEBI:58359"/>
        <dbReference type="ChEBI" id="CHEBI:78520"/>
        <dbReference type="ChEBI" id="CHEBI:78521"/>
        <dbReference type="ChEBI" id="CHEBI:456216"/>
    </reaction>
</comment>
<gene>
    <name evidence="1 2" type="primary">gatC</name>
    <name evidence="2" type="ORF">E6C76_11400</name>
</gene>
<accession>A0A4S4AX51</accession>
<dbReference type="Pfam" id="PF02686">
    <property type="entry name" value="GatC"/>
    <property type="match status" value="1"/>
</dbReference>
<dbReference type="GO" id="GO:0006412">
    <property type="term" value="P:translation"/>
    <property type="evidence" value="ECO:0007669"/>
    <property type="project" value="UniProtKB-UniRule"/>
</dbReference>
<comment type="caution">
    <text evidence="2">The sequence shown here is derived from an EMBL/GenBank/DDBJ whole genome shotgun (WGS) entry which is preliminary data.</text>
</comment>
<dbReference type="OrthoDB" id="9794326at2"/>
<dbReference type="InterPro" id="IPR003837">
    <property type="entry name" value="GatC"/>
</dbReference>
<keyword evidence="2" id="KW-0808">Transferase</keyword>
<dbReference type="GO" id="GO:0005524">
    <property type="term" value="F:ATP binding"/>
    <property type="evidence" value="ECO:0007669"/>
    <property type="project" value="UniProtKB-KW"/>
</dbReference>
<keyword evidence="1" id="KW-0547">Nucleotide-binding</keyword>
<sequence>MSLSLEEVRHVARLARIELTDADAAATQAKLNGIFALIEEMQAVDTTGVEPMSHPQDLATRLRADAATEADRRDAFQRVAPQTENGLYLVPKVIE</sequence>
<keyword evidence="3" id="KW-1185">Reference proteome</keyword>
<dbReference type="EMBL" id="SSOC01000004">
    <property type="protein sequence ID" value="THF64653.1"/>
    <property type="molecule type" value="Genomic_DNA"/>
</dbReference>
<name>A0A4S4AX51_9RHOO</name>
<comment type="function">
    <text evidence="1">Allows the formation of correctly charged Asn-tRNA(Asn) or Gln-tRNA(Gln) through the transamidation of misacylated Asp-tRNA(Asn) or Glu-tRNA(Gln) in organisms which lack either or both of asparaginyl-tRNA or glutaminyl-tRNA synthetases. The reaction takes place in the presence of glutamine and ATP through an activated phospho-Asp-tRNA(Asn) or phospho-Glu-tRNA(Gln).</text>
</comment>
<dbReference type="Proteomes" id="UP000308430">
    <property type="component" value="Unassembled WGS sequence"/>
</dbReference>
<dbReference type="GO" id="GO:0050566">
    <property type="term" value="F:asparaginyl-tRNA synthase (glutamine-hydrolyzing) activity"/>
    <property type="evidence" value="ECO:0007669"/>
    <property type="project" value="RHEA"/>
</dbReference>
<dbReference type="GO" id="GO:0006450">
    <property type="term" value="P:regulation of translational fidelity"/>
    <property type="evidence" value="ECO:0007669"/>
    <property type="project" value="InterPro"/>
</dbReference>
<keyword evidence="1" id="KW-0648">Protein biosynthesis</keyword>
<comment type="similarity">
    <text evidence="1">Belongs to the GatC family.</text>
</comment>
<protein>
    <recommendedName>
        <fullName evidence="1">Aspartyl/glutamyl-tRNA(Asn/Gln) amidotransferase subunit C</fullName>
        <shortName evidence="1">Asp/Glu-ADT subunit C</shortName>
        <ecNumber evidence="1">6.3.5.-</ecNumber>
    </recommendedName>
</protein>
<evidence type="ECO:0000313" key="2">
    <source>
        <dbReference type="EMBL" id="THF64653.1"/>
    </source>
</evidence>
<keyword evidence="1" id="KW-0067">ATP-binding</keyword>
<organism evidence="2 3">
    <name type="scientific">Pseudothauera nasutitermitis</name>
    <dbReference type="NCBI Taxonomy" id="2565930"/>
    <lineage>
        <taxon>Bacteria</taxon>
        <taxon>Pseudomonadati</taxon>
        <taxon>Pseudomonadota</taxon>
        <taxon>Betaproteobacteria</taxon>
        <taxon>Rhodocyclales</taxon>
        <taxon>Zoogloeaceae</taxon>
        <taxon>Pseudothauera</taxon>
    </lineage>
</organism>
<dbReference type="GO" id="GO:0070681">
    <property type="term" value="P:glutaminyl-tRNAGln biosynthesis via transamidation"/>
    <property type="evidence" value="ECO:0007669"/>
    <property type="project" value="TreeGrafter"/>
</dbReference>
<comment type="catalytic activity">
    <reaction evidence="1">
        <text>L-aspartyl-tRNA(Asn) + L-glutamine + ATP + H2O = L-asparaginyl-tRNA(Asn) + L-glutamate + ADP + phosphate + 2 H(+)</text>
        <dbReference type="Rhea" id="RHEA:14513"/>
        <dbReference type="Rhea" id="RHEA-COMP:9674"/>
        <dbReference type="Rhea" id="RHEA-COMP:9677"/>
        <dbReference type="ChEBI" id="CHEBI:15377"/>
        <dbReference type="ChEBI" id="CHEBI:15378"/>
        <dbReference type="ChEBI" id="CHEBI:29985"/>
        <dbReference type="ChEBI" id="CHEBI:30616"/>
        <dbReference type="ChEBI" id="CHEBI:43474"/>
        <dbReference type="ChEBI" id="CHEBI:58359"/>
        <dbReference type="ChEBI" id="CHEBI:78515"/>
        <dbReference type="ChEBI" id="CHEBI:78516"/>
        <dbReference type="ChEBI" id="CHEBI:456216"/>
    </reaction>
</comment>
<reference evidence="2 3" key="1">
    <citation type="submission" date="2019-04" db="EMBL/GenBank/DDBJ databases">
        <title>Azoarcus nasutitermitis sp. nov. isolated from termite nest.</title>
        <authorList>
            <person name="Lin S.-Y."/>
            <person name="Hameed A."/>
            <person name="Hsu Y.-H."/>
            <person name="Young C.-C."/>
        </authorList>
    </citation>
    <scope>NUCLEOTIDE SEQUENCE [LARGE SCALE GENOMIC DNA]</scope>
    <source>
        <strain evidence="2 3">CC-YHH838</strain>
    </source>
</reference>
<evidence type="ECO:0000256" key="1">
    <source>
        <dbReference type="HAMAP-Rule" id="MF_00122"/>
    </source>
</evidence>